<organism evidence="2">
    <name type="scientific">marine sediment metagenome</name>
    <dbReference type="NCBI Taxonomy" id="412755"/>
    <lineage>
        <taxon>unclassified sequences</taxon>
        <taxon>metagenomes</taxon>
        <taxon>ecological metagenomes</taxon>
    </lineage>
</organism>
<evidence type="ECO:0008006" key="3">
    <source>
        <dbReference type="Google" id="ProtNLM"/>
    </source>
</evidence>
<keyword evidence="1" id="KW-0812">Transmembrane</keyword>
<evidence type="ECO:0000313" key="2">
    <source>
        <dbReference type="EMBL" id="KKK49512.1"/>
    </source>
</evidence>
<feature type="transmembrane region" description="Helical" evidence="1">
    <location>
        <begin position="35"/>
        <end position="51"/>
    </location>
</feature>
<comment type="caution">
    <text evidence="2">The sequence shown here is derived from an EMBL/GenBank/DDBJ whole genome shotgun (WGS) entry which is preliminary data.</text>
</comment>
<dbReference type="EMBL" id="LAZR01068503">
    <property type="protein sequence ID" value="KKK49512.1"/>
    <property type="molecule type" value="Genomic_DNA"/>
</dbReference>
<keyword evidence="1" id="KW-1133">Transmembrane helix</keyword>
<reference evidence="2" key="1">
    <citation type="journal article" date="2015" name="Nature">
        <title>Complex archaea that bridge the gap between prokaryotes and eukaryotes.</title>
        <authorList>
            <person name="Spang A."/>
            <person name="Saw J.H."/>
            <person name="Jorgensen S.L."/>
            <person name="Zaremba-Niedzwiedzka K."/>
            <person name="Martijn J."/>
            <person name="Lind A.E."/>
            <person name="van Eijk R."/>
            <person name="Schleper C."/>
            <person name="Guy L."/>
            <person name="Ettema T.J."/>
        </authorList>
    </citation>
    <scope>NUCLEOTIDE SEQUENCE</scope>
</reference>
<feature type="transmembrane region" description="Helical" evidence="1">
    <location>
        <begin position="6"/>
        <end position="23"/>
    </location>
</feature>
<proteinExistence type="predicted"/>
<keyword evidence="1" id="KW-0472">Membrane</keyword>
<feature type="transmembrane region" description="Helical" evidence="1">
    <location>
        <begin position="57"/>
        <end position="79"/>
    </location>
</feature>
<name>A0A0F8VYS8_9ZZZZ</name>
<dbReference type="AlphaFoldDB" id="A0A0F8VYS8"/>
<gene>
    <name evidence="2" type="ORF">LCGC14_3134290</name>
</gene>
<feature type="non-terminal residue" evidence="2">
    <location>
        <position position="1"/>
    </location>
</feature>
<sequence length="147" mass="16556">NLANDEMMAFVILAGVIMAVLYNMELLRFHGDAQFALFWGVFPLVVGFWAMGGAEMLGIIACIFASGFAFVSALAQRVLSTRVRFLRRQVGEAAIQLQVFNEEHEAFLWGRRETKPWLLEPLDRALMLLSFALPTLAATLFVWRMGL</sequence>
<accession>A0A0F8VYS8</accession>
<feature type="transmembrane region" description="Helical" evidence="1">
    <location>
        <begin position="125"/>
        <end position="143"/>
    </location>
</feature>
<protein>
    <recommendedName>
        <fullName evidence="3">ABC transmembrane type-1 domain-containing protein</fullName>
    </recommendedName>
</protein>
<evidence type="ECO:0000256" key="1">
    <source>
        <dbReference type="SAM" id="Phobius"/>
    </source>
</evidence>